<dbReference type="OrthoDB" id="3540372at2"/>
<evidence type="ECO:0000313" key="2">
    <source>
        <dbReference type="EMBL" id="ACZ88228.1"/>
    </source>
</evidence>
<keyword evidence="1" id="KW-0732">Signal</keyword>
<dbReference type="HOGENOM" id="CLU_2636621_0_0_11"/>
<sequence length="77" mass="8522">MKNGRRLVIASLLASAWLLPVSTPAHAEAQCYQIFNNNYNVLRDQGWSHERAFASALATYDECRANNDSPETDIPAG</sequence>
<dbReference type="AlphaFoldDB" id="D2BF70"/>
<name>D2BF70_STRRD</name>
<evidence type="ECO:0008006" key="4">
    <source>
        <dbReference type="Google" id="ProtNLM"/>
    </source>
</evidence>
<keyword evidence="3" id="KW-1185">Reference proteome</keyword>
<dbReference type="Proteomes" id="UP000002029">
    <property type="component" value="Chromosome"/>
</dbReference>
<evidence type="ECO:0000256" key="1">
    <source>
        <dbReference type="SAM" id="SignalP"/>
    </source>
</evidence>
<dbReference type="KEGG" id="sro:Sros_5471"/>
<proteinExistence type="predicted"/>
<evidence type="ECO:0000313" key="3">
    <source>
        <dbReference type="Proteomes" id="UP000002029"/>
    </source>
</evidence>
<organism evidence="2 3">
    <name type="scientific">Streptosporangium roseum (strain ATCC 12428 / DSM 43021 / JCM 3005 / KCTC 9067 / NCIMB 10171 / NRRL 2505 / NI 9100)</name>
    <dbReference type="NCBI Taxonomy" id="479432"/>
    <lineage>
        <taxon>Bacteria</taxon>
        <taxon>Bacillati</taxon>
        <taxon>Actinomycetota</taxon>
        <taxon>Actinomycetes</taxon>
        <taxon>Streptosporangiales</taxon>
        <taxon>Streptosporangiaceae</taxon>
        <taxon>Streptosporangium</taxon>
    </lineage>
</organism>
<gene>
    <name evidence="2" type="ordered locus">Sros_5471</name>
</gene>
<reference evidence="2 3" key="1">
    <citation type="journal article" date="2010" name="Stand. Genomic Sci.">
        <title>Complete genome sequence of Streptosporangium roseum type strain (NI 9100).</title>
        <authorList>
            <person name="Nolan M."/>
            <person name="Sikorski J."/>
            <person name="Jando M."/>
            <person name="Lucas S."/>
            <person name="Lapidus A."/>
            <person name="Glavina Del Rio T."/>
            <person name="Chen F."/>
            <person name="Tice H."/>
            <person name="Pitluck S."/>
            <person name="Cheng J.F."/>
            <person name="Chertkov O."/>
            <person name="Sims D."/>
            <person name="Meincke L."/>
            <person name="Brettin T."/>
            <person name="Han C."/>
            <person name="Detter J.C."/>
            <person name="Bruce D."/>
            <person name="Goodwin L."/>
            <person name="Land M."/>
            <person name="Hauser L."/>
            <person name="Chang Y.J."/>
            <person name="Jeffries C.D."/>
            <person name="Ivanova N."/>
            <person name="Mavromatis K."/>
            <person name="Mikhailova N."/>
            <person name="Chen A."/>
            <person name="Palaniappan K."/>
            <person name="Chain P."/>
            <person name="Rohde M."/>
            <person name="Goker M."/>
            <person name="Bristow J."/>
            <person name="Eisen J.A."/>
            <person name="Markowitz V."/>
            <person name="Hugenholtz P."/>
            <person name="Kyrpides N.C."/>
            <person name="Klenk H.P."/>
        </authorList>
    </citation>
    <scope>NUCLEOTIDE SEQUENCE [LARGE SCALE GENOMIC DNA]</scope>
    <source>
        <strain evidence="3">ATCC 12428 / DSM 43021 / JCM 3005 / NI 9100</strain>
    </source>
</reference>
<dbReference type="EMBL" id="CP001814">
    <property type="protein sequence ID" value="ACZ88228.1"/>
    <property type="molecule type" value="Genomic_DNA"/>
</dbReference>
<dbReference type="RefSeq" id="WP_012891965.1">
    <property type="nucleotide sequence ID" value="NC_013595.1"/>
</dbReference>
<protein>
    <recommendedName>
        <fullName evidence="4">Secreted protein</fullName>
    </recommendedName>
</protein>
<accession>D2BF70</accession>
<feature type="chain" id="PRO_5003029656" description="Secreted protein" evidence="1">
    <location>
        <begin position="28"/>
        <end position="77"/>
    </location>
</feature>
<feature type="signal peptide" evidence="1">
    <location>
        <begin position="1"/>
        <end position="27"/>
    </location>
</feature>